<accession>A0A9P0EW83</accession>
<name>A0A9P0EW83_BEMTA</name>
<keyword evidence="3" id="KW-1185">Reference proteome</keyword>
<dbReference type="AlphaFoldDB" id="A0A9P0EW83"/>
<evidence type="ECO:0000313" key="2">
    <source>
        <dbReference type="EMBL" id="CAH0381404.1"/>
    </source>
</evidence>
<sequence length="203" mass="22975">MTIDEDKKFLLAQRKKGRQGYMAGVDQQLALEEERKTERENEIIRRRRKTDDEKKKLTETVELLSDSSAEDSEKVSTRKRCRVDSDFEPTPGQSDQADVSKVPKKRGRKIVIDEELAATLDRTNVSNRKATFIVAHTAKSLGCNIGEMALNEKSVRTARAKLRKSGAERILSSFSADVPLVVHWDGKLLPELTGRKKVDRLPI</sequence>
<gene>
    <name evidence="2" type="ORF">BEMITA_LOCUS1059</name>
</gene>
<proteinExistence type="predicted"/>
<dbReference type="Proteomes" id="UP001152759">
    <property type="component" value="Chromosome 1"/>
</dbReference>
<protein>
    <submittedName>
        <fullName evidence="2">Uncharacterized protein</fullName>
    </submittedName>
</protein>
<feature type="region of interest" description="Disordered" evidence="1">
    <location>
        <begin position="13"/>
        <end position="102"/>
    </location>
</feature>
<evidence type="ECO:0000313" key="3">
    <source>
        <dbReference type="Proteomes" id="UP001152759"/>
    </source>
</evidence>
<feature type="compositionally biased region" description="Basic and acidic residues" evidence="1">
    <location>
        <begin position="32"/>
        <end position="59"/>
    </location>
</feature>
<organism evidence="2 3">
    <name type="scientific">Bemisia tabaci</name>
    <name type="common">Sweetpotato whitefly</name>
    <name type="synonym">Aleurodes tabaci</name>
    <dbReference type="NCBI Taxonomy" id="7038"/>
    <lineage>
        <taxon>Eukaryota</taxon>
        <taxon>Metazoa</taxon>
        <taxon>Ecdysozoa</taxon>
        <taxon>Arthropoda</taxon>
        <taxon>Hexapoda</taxon>
        <taxon>Insecta</taxon>
        <taxon>Pterygota</taxon>
        <taxon>Neoptera</taxon>
        <taxon>Paraneoptera</taxon>
        <taxon>Hemiptera</taxon>
        <taxon>Sternorrhyncha</taxon>
        <taxon>Aleyrodoidea</taxon>
        <taxon>Aleyrodidae</taxon>
        <taxon>Aleyrodinae</taxon>
        <taxon>Bemisia</taxon>
    </lineage>
</organism>
<reference evidence="2" key="1">
    <citation type="submission" date="2021-12" db="EMBL/GenBank/DDBJ databases">
        <authorList>
            <person name="King R."/>
        </authorList>
    </citation>
    <scope>NUCLEOTIDE SEQUENCE</scope>
</reference>
<dbReference type="EMBL" id="OU963862">
    <property type="protein sequence ID" value="CAH0381404.1"/>
    <property type="molecule type" value="Genomic_DNA"/>
</dbReference>
<evidence type="ECO:0000256" key="1">
    <source>
        <dbReference type="SAM" id="MobiDB-lite"/>
    </source>
</evidence>